<feature type="compositionally biased region" description="Polar residues" evidence="5">
    <location>
        <begin position="87"/>
        <end position="117"/>
    </location>
</feature>
<gene>
    <name evidence="7" type="ORF">LSALG_LOCUS2907</name>
</gene>
<keyword evidence="8" id="KW-1185">Reference proteome</keyword>
<evidence type="ECO:0000259" key="6">
    <source>
        <dbReference type="Pfam" id="PF16546"/>
    </source>
</evidence>
<keyword evidence="2" id="KW-0677">Repeat</keyword>
<feature type="region of interest" description="Disordered" evidence="5">
    <location>
        <begin position="297"/>
        <end position="336"/>
    </location>
</feature>
<evidence type="ECO:0000256" key="1">
    <source>
        <dbReference type="ARBA" id="ARBA00008175"/>
    </source>
</evidence>
<comment type="similarity">
    <text evidence="1">Belongs to the SGT family.</text>
</comment>
<dbReference type="PANTHER" id="PTHR45831:SF2">
    <property type="entry name" value="LD24721P"/>
    <property type="match status" value="1"/>
</dbReference>
<evidence type="ECO:0000256" key="2">
    <source>
        <dbReference type="ARBA" id="ARBA00022737"/>
    </source>
</evidence>
<evidence type="ECO:0000313" key="7">
    <source>
        <dbReference type="EMBL" id="CAI9262153.1"/>
    </source>
</evidence>
<dbReference type="FunFam" id="1.25.40.10:FF:000330">
    <property type="entry name" value="Tetratricopeptide repeat (TPR)-like superfamily protein"/>
    <property type="match status" value="1"/>
</dbReference>
<dbReference type="SUPFAM" id="SSF48452">
    <property type="entry name" value="TPR-like"/>
    <property type="match status" value="1"/>
</dbReference>
<dbReference type="Proteomes" id="UP001177003">
    <property type="component" value="Chromosome 0"/>
</dbReference>
<feature type="domain" description="SGTA homodimerisation" evidence="6">
    <location>
        <begin position="12"/>
        <end position="68"/>
    </location>
</feature>
<evidence type="ECO:0000256" key="4">
    <source>
        <dbReference type="PROSITE-ProRule" id="PRU00339"/>
    </source>
</evidence>
<dbReference type="SMART" id="SM00028">
    <property type="entry name" value="TPR"/>
    <property type="match status" value="3"/>
</dbReference>
<feature type="region of interest" description="Disordered" evidence="5">
    <location>
        <begin position="74"/>
        <end position="121"/>
    </location>
</feature>
<feature type="compositionally biased region" description="Polar residues" evidence="5">
    <location>
        <begin position="307"/>
        <end position="318"/>
    </location>
</feature>
<dbReference type="Gene3D" id="1.25.40.10">
    <property type="entry name" value="Tetratricopeptide repeat domain"/>
    <property type="match status" value="1"/>
</dbReference>
<dbReference type="GO" id="GO:0072380">
    <property type="term" value="C:TRC complex"/>
    <property type="evidence" value="ECO:0007669"/>
    <property type="project" value="TreeGrafter"/>
</dbReference>
<dbReference type="InterPro" id="IPR032374">
    <property type="entry name" value="SGTA_dimer"/>
</dbReference>
<feature type="repeat" description="TPR" evidence="4">
    <location>
        <begin position="218"/>
        <end position="251"/>
    </location>
</feature>
<dbReference type="EMBL" id="OX465086">
    <property type="protein sequence ID" value="CAI9262153.1"/>
    <property type="molecule type" value="Genomic_DNA"/>
</dbReference>
<dbReference type="InterPro" id="IPR019734">
    <property type="entry name" value="TPR_rpt"/>
</dbReference>
<feature type="repeat" description="TPR" evidence="4">
    <location>
        <begin position="252"/>
        <end position="286"/>
    </location>
</feature>
<dbReference type="PROSITE" id="PS50005">
    <property type="entry name" value="TPR"/>
    <property type="match status" value="2"/>
</dbReference>
<dbReference type="Pfam" id="PF07719">
    <property type="entry name" value="TPR_2"/>
    <property type="match status" value="1"/>
</dbReference>
<dbReference type="AlphaFoldDB" id="A0AA35VLI5"/>
<name>A0AA35VLI5_LACSI</name>
<feature type="compositionally biased region" description="Basic and acidic residues" evidence="5">
    <location>
        <begin position="74"/>
        <end position="85"/>
    </location>
</feature>
<keyword evidence="3 4" id="KW-0802">TPR repeat</keyword>
<proteinExistence type="inferred from homology"/>
<reference evidence="7" key="1">
    <citation type="submission" date="2023-04" db="EMBL/GenBank/DDBJ databases">
        <authorList>
            <person name="Vijverberg K."/>
            <person name="Xiong W."/>
            <person name="Schranz E."/>
        </authorList>
    </citation>
    <scope>NUCLEOTIDE SEQUENCE</scope>
</reference>
<dbReference type="Pfam" id="PF16546">
    <property type="entry name" value="SGTA_dimer"/>
    <property type="match status" value="1"/>
</dbReference>
<dbReference type="PANTHER" id="PTHR45831">
    <property type="entry name" value="LD24721P"/>
    <property type="match status" value="1"/>
</dbReference>
<protein>
    <recommendedName>
        <fullName evidence="6">SGTA homodimerisation domain-containing protein</fullName>
    </recommendedName>
</protein>
<evidence type="ECO:0000256" key="5">
    <source>
        <dbReference type="SAM" id="MobiDB-lite"/>
    </source>
</evidence>
<evidence type="ECO:0000256" key="3">
    <source>
        <dbReference type="ARBA" id="ARBA00022803"/>
    </source>
</evidence>
<dbReference type="GO" id="GO:0006620">
    <property type="term" value="P:post-translational protein targeting to endoplasmic reticulum membrane"/>
    <property type="evidence" value="ECO:0007669"/>
    <property type="project" value="TreeGrafter"/>
</dbReference>
<dbReference type="GO" id="GO:0016020">
    <property type="term" value="C:membrane"/>
    <property type="evidence" value="ECO:0007669"/>
    <property type="project" value="TreeGrafter"/>
</dbReference>
<accession>A0AA35VLI5</accession>
<dbReference type="Pfam" id="PF00515">
    <property type="entry name" value="TPR_1"/>
    <property type="match status" value="1"/>
</dbReference>
<dbReference type="InterPro" id="IPR013105">
    <property type="entry name" value="TPR_2"/>
</dbReference>
<dbReference type="InterPro" id="IPR047150">
    <property type="entry name" value="SGT"/>
</dbReference>
<dbReference type="GO" id="GO:0060090">
    <property type="term" value="F:molecular adaptor activity"/>
    <property type="evidence" value="ECO:0007669"/>
    <property type="project" value="TreeGrafter"/>
</dbReference>
<sequence>MTNLKPDSPLLRRIVLSFLDFLNSVEPTSDSDAESLEVAKDCLSEVFKIDSSSTSSLPKSDSLIEIFKSQTGKNEIKSDKNHEEPQADTSHTSCTNNNVDTKIPGTSQSLNDTNKGDTGTIGVREREDELFGQFFSSLEKVHYFGTTPNGDDEQALDRATHLFHNALTEMKISGSEEFDLKKLADTFKLQGNKAMQSKLYSGAIELYTIAIALCDDNAVYYCNRAAAYTQTNQHTEAIDDCHKAIEIDPNYSKAYSRLGFAYYAQGNYRDAIDKGFLKALQLDPNNESVRGNIQAAEQKLREEQQRANRGQNSNSTSHSNEDHSGGGGFARGSVPIPPFPSMPFNVNVNGQPFDMANMFRNMAQGGMGNPFPNSDSNSNSNEPGIRVGVNVGGEQMQMPEEILRSVFEVLSDGTTSRVNPQDNPNGN</sequence>
<evidence type="ECO:0000313" key="8">
    <source>
        <dbReference type="Proteomes" id="UP001177003"/>
    </source>
</evidence>
<organism evidence="7 8">
    <name type="scientific">Lactuca saligna</name>
    <name type="common">Willowleaf lettuce</name>
    <dbReference type="NCBI Taxonomy" id="75948"/>
    <lineage>
        <taxon>Eukaryota</taxon>
        <taxon>Viridiplantae</taxon>
        <taxon>Streptophyta</taxon>
        <taxon>Embryophyta</taxon>
        <taxon>Tracheophyta</taxon>
        <taxon>Spermatophyta</taxon>
        <taxon>Magnoliopsida</taxon>
        <taxon>eudicotyledons</taxon>
        <taxon>Gunneridae</taxon>
        <taxon>Pentapetalae</taxon>
        <taxon>asterids</taxon>
        <taxon>campanulids</taxon>
        <taxon>Asterales</taxon>
        <taxon>Asteraceae</taxon>
        <taxon>Cichorioideae</taxon>
        <taxon>Cichorieae</taxon>
        <taxon>Lactucinae</taxon>
        <taxon>Lactuca</taxon>
    </lineage>
</organism>
<dbReference type="InterPro" id="IPR011990">
    <property type="entry name" value="TPR-like_helical_dom_sf"/>
</dbReference>
<dbReference type="Gene3D" id="1.20.5.420">
    <property type="entry name" value="Immunoglobulin FC, subunit C"/>
    <property type="match status" value="1"/>
</dbReference>